<name>A0A0G4MW40_VERLO</name>
<sequence>MDMESSHSALQELHYSLASSMRLQSHHLYYQTSNGERFDLVDTESFDLKVQLSAAPDVHVVASGSIDTFAIKMVRPEITDGLRQIFRQLRLNVEPKKRVASKTLRNQNFLRGMPDWLLQFQMQATDVSLEVAGIDEEISEDTRGVSLQLDSFTSEYRAQRLDGLQRRPSRRRANSRTVAPDADLLKTPLSPRKKQQNAGDGRRTDPFGFKRAVQKTSAMLRYDKYNTLRLKYNDEVNTAEGSNPSSQPSTESRVDNLWVEF</sequence>
<evidence type="ECO:0000313" key="2">
    <source>
        <dbReference type="EMBL" id="CRK38576.1"/>
    </source>
</evidence>
<organism evidence="2 3">
    <name type="scientific">Verticillium longisporum</name>
    <name type="common">Verticillium dahliae var. longisporum</name>
    <dbReference type="NCBI Taxonomy" id="100787"/>
    <lineage>
        <taxon>Eukaryota</taxon>
        <taxon>Fungi</taxon>
        <taxon>Dikarya</taxon>
        <taxon>Ascomycota</taxon>
        <taxon>Pezizomycotina</taxon>
        <taxon>Sordariomycetes</taxon>
        <taxon>Hypocreomycetidae</taxon>
        <taxon>Glomerellales</taxon>
        <taxon>Plectosphaerellaceae</taxon>
        <taxon>Verticillium</taxon>
    </lineage>
</organism>
<dbReference type="AlphaFoldDB" id="A0A0G4MW40"/>
<feature type="region of interest" description="Disordered" evidence="1">
    <location>
        <begin position="163"/>
        <end position="210"/>
    </location>
</feature>
<evidence type="ECO:0000256" key="1">
    <source>
        <dbReference type="SAM" id="MobiDB-lite"/>
    </source>
</evidence>
<reference evidence="3" key="1">
    <citation type="submission" date="2015-05" db="EMBL/GenBank/DDBJ databases">
        <authorList>
            <person name="Fogelqvist Johan"/>
        </authorList>
    </citation>
    <scope>NUCLEOTIDE SEQUENCE [LARGE SCALE GENOMIC DNA]</scope>
</reference>
<dbReference type="EMBL" id="CVQI01031570">
    <property type="protein sequence ID" value="CRK38576.1"/>
    <property type="molecule type" value="Genomic_DNA"/>
</dbReference>
<protein>
    <submittedName>
        <fullName evidence="2">Uncharacterized protein</fullName>
    </submittedName>
</protein>
<feature type="region of interest" description="Disordered" evidence="1">
    <location>
        <begin position="236"/>
        <end position="255"/>
    </location>
</feature>
<feature type="non-terminal residue" evidence="2">
    <location>
        <position position="261"/>
    </location>
</feature>
<accession>A0A0G4MW40</accession>
<feature type="compositionally biased region" description="Polar residues" evidence="1">
    <location>
        <begin position="236"/>
        <end position="251"/>
    </location>
</feature>
<gene>
    <name evidence="2" type="ORF">BN1723_018690</name>
</gene>
<proteinExistence type="predicted"/>
<dbReference type="Proteomes" id="UP000045706">
    <property type="component" value="Unassembled WGS sequence"/>
</dbReference>
<evidence type="ECO:0000313" key="3">
    <source>
        <dbReference type="Proteomes" id="UP000045706"/>
    </source>
</evidence>